<reference evidence="1" key="1">
    <citation type="submission" date="2019-12" db="EMBL/GenBank/DDBJ databases">
        <title>Genome sequencing and annotation of Brassica cretica.</title>
        <authorList>
            <person name="Studholme D.J."/>
            <person name="Sarris P.F."/>
        </authorList>
    </citation>
    <scope>NUCLEOTIDE SEQUENCE</scope>
    <source>
        <strain evidence="1">PFS-001/15</strain>
        <tissue evidence="1">Leaf</tissue>
    </source>
</reference>
<gene>
    <name evidence="1" type="ORF">F2Q68_00005202</name>
</gene>
<comment type="caution">
    <text evidence="1">The sequence shown here is derived from an EMBL/GenBank/DDBJ whole genome shotgun (WGS) entry which is preliminary data.</text>
</comment>
<name>A0A8S9JB49_BRACR</name>
<dbReference type="AlphaFoldDB" id="A0A8S9JB49"/>
<dbReference type="EMBL" id="QGKW02001660">
    <property type="protein sequence ID" value="KAF2579374.1"/>
    <property type="molecule type" value="Genomic_DNA"/>
</dbReference>
<dbReference type="Proteomes" id="UP000712281">
    <property type="component" value="Unassembled WGS sequence"/>
</dbReference>
<proteinExistence type="predicted"/>
<sequence>MQVDEVIEGRVLRKRKEKIPKHLKREANEKEMDGFTKRVLRIPVEKHFDDVYYTHRLSAESKMSRLWCLDIDQWYWCTSIDINLHLSRHLLISIVSTDAHRSIVLPLVDLYVVSSGEMSFKLQNAPKS</sequence>
<accession>A0A8S9JB49</accession>
<organism evidence="1 2">
    <name type="scientific">Brassica cretica</name>
    <name type="common">Mustard</name>
    <dbReference type="NCBI Taxonomy" id="69181"/>
    <lineage>
        <taxon>Eukaryota</taxon>
        <taxon>Viridiplantae</taxon>
        <taxon>Streptophyta</taxon>
        <taxon>Embryophyta</taxon>
        <taxon>Tracheophyta</taxon>
        <taxon>Spermatophyta</taxon>
        <taxon>Magnoliopsida</taxon>
        <taxon>eudicotyledons</taxon>
        <taxon>Gunneridae</taxon>
        <taxon>Pentapetalae</taxon>
        <taxon>rosids</taxon>
        <taxon>malvids</taxon>
        <taxon>Brassicales</taxon>
        <taxon>Brassicaceae</taxon>
        <taxon>Brassiceae</taxon>
        <taxon>Brassica</taxon>
    </lineage>
</organism>
<evidence type="ECO:0000313" key="1">
    <source>
        <dbReference type="EMBL" id="KAF2579374.1"/>
    </source>
</evidence>
<evidence type="ECO:0000313" key="2">
    <source>
        <dbReference type="Proteomes" id="UP000712281"/>
    </source>
</evidence>
<protein>
    <submittedName>
        <fullName evidence="1">Uncharacterized protein</fullName>
    </submittedName>
</protein>